<comment type="caution">
    <text evidence="3">The sequence shown here is derived from an EMBL/GenBank/DDBJ whole genome shotgun (WGS) entry which is preliminary data.</text>
</comment>
<evidence type="ECO:0000256" key="1">
    <source>
        <dbReference type="SAM" id="Coils"/>
    </source>
</evidence>
<dbReference type="AlphaFoldDB" id="A0A635R812"/>
<evidence type="ECO:0000256" key="2">
    <source>
        <dbReference type="SAM" id="MobiDB-lite"/>
    </source>
</evidence>
<protein>
    <submittedName>
        <fullName evidence="3">Uncharacterized protein</fullName>
    </submittedName>
</protein>
<feature type="coiled-coil region" evidence="1">
    <location>
        <begin position="44"/>
        <end position="71"/>
    </location>
</feature>
<dbReference type="EMBL" id="AAMIYH010000015">
    <property type="protein sequence ID" value="EDH8302974.1"/>
    <property type="molecule type" value="Genomic_DNA"/>
</dbReference>
<keyword evidence="1" id="KW-0175">Coiled coil</keyword>
<evidence type="ECO:0000313" key="3">
    <source>
        <dbReference type="EMBL" id="EDH8302974.1"/>
    </source>
</evidence>
<accession>A0A635R812</accession>
<gene>
    <name evidence="3" type="ORF">CB695_16000</name>
</gene>
<feature type="compositionally biased region" description="Polar residues" evidence="2">
    <location>
        <begin position="1"/>
        <end position="12"/>
    </location>
</feature>
<name>A0A635R812_SALET</name>
<sequence>MRRSWIGQQVGQESRDRTDSSASYGHQVYLEIIGLVNNRLHDAKRVVTGKMKTMKEDADRLEDRLKDVKTFSAKVVPAGTWCARVCYEDVPDLKECLKLVDSVNGFEAAAKKFLVVTNPMAIGPKEVHRKVEDGMLKELSYSSSSAIHRAMGYIPNLLGTEVTAYPLAGNVYVVTQGELGKSKTTFGIGNGGMYKDTIAALTERECHQALKAVRKIADIMESRNAKNGLFGYSGIYQEAEKIKDKMYKVDRDEISEVKRAYKNVIKLEDAVTTALDRVADGLLAWVKATIKANE</sequence>
<reference evidence="3" key="1">
    <citation type="submission" date="2018-07" db="EMBL/GenBank/DDBJ databases">
        <authorList>
            <person name="Ashton P.M."/>
            <person name="Dallman T."/>
            <person name="Nair S."/>
            <person name="De Pinna E."/>
            <person name="Peters T."/>
            <person name="Grant K."/>
        </authorList>
    </citation>
    <scope>NUCLEOTIDE SEQUENCE</scope>
    <source>
        <strain evidence="3">368335</strain>
    </source>
</reference>
<feature type="region of interest" description="Disordered" evidence="2">
    <location>
        <begin position="1"/>
        <end position="20"/>
    </location>
</feature>
<organism evidence="3">
    <name type="scientific">Salmonella enterica subsp. enterica serovar Chester</name>
    <dbReference type="NCBI Taxonomy" id="149386"/>
    <lineage>
        <taxon>Bacteria</taxon>
        <taxon>Pseudomonadati</taxon>
        <taxon>Pseudomonadota</taxon>
        <taxon>Gammaproteobacteria</taxon>
        <taxon>Enterobacterales</taxon>
        <taxon>Enterobacteriaceae</taxon>
        <taxon>Salmonella</taxon>
    </lineage>
</organism>
<proteinExistence type="predicted"/>